<evidence type="ECO:0000313" key="2">
    <source>
        <dbReference type="EMBL" id="GIE71641.1"/>
    </source>
</evidence>
<reference evidence="2 3" key="1">
    <citation type="submission" date="2021-01" db="EMBL/GenBank/DDBJ databases">
        <title>Whole genome shotgun sequence of Actinoplanes palleronii NBRC 14916.</title>
        <authorList>
            <person name="Komaki H."/>
            <person name="Tamura T."/>
        </authorList>
    </citation>
    <scope>NUCLEOTIDE SEQUENCE [LARGE SCALE GENOMIC DNA]</scope>
    <source>
        <strain evidence="2 3">NBRC 14916</strain>
    </source>
</reference>
<keyword evidence="3" id="KW-1185">Reference proteome</keyword>
<comment type="caution">
    <text evidence="2">The sequence shown here is derived from an EMBL/GenBank/DDBJ whole genome shotgun (WGS) entry which is preliminary data.</text>
</comment>
<dbReference type="EMBL" id="BOMS01000130">
    <property type="protein sequence ID" value="GIE71641.1"/>
    <property type="molecule type" value="Genomic_DNA"/>
</dbReference>
<feature type="compositionally biased region" description="Basic and acidic residues" evidence="1">
    <location>
        <begin position="100"/>
        <end position="124"/>
    </location>
</feature>
<feature type="region of interest" description="Disordered" evidence="1">
    <location>
        <begin position="29"/>
        <end position="65"/>
    </location>
</feature>
<name>A0ABQ4BLT4_9ACTN</name>
<evidence type="ECO:0000256" key="1">
    <source>
        <dbReference type="SAM" id="MobiDB-lite"/>
    </source>
</evidence>
<sequence length="124" mass="12885">MAPTVSGTIAASVPIVVPTSSRVNGMIATSRTMNGTDRPMLRRGGLVGEQHLGPRGDGPGDADPLLLPAGELRRVRVGPLGQPDQVEQFGDPGLPFGARHPGDLERERHVAGDGPRGEQGDQPA</sequence>
<organism evidence="2 3">
    <name type="scientific">Actinoplanes palleronii</name>
    <dbReference type="NCBI Taxonomy" id="113570"/>
    <lineage>
        <taxon>Bacteria</taxon>
        <taxon>Bacillati</taxon>
        <taxon>Actinomycetota</taxon>
        <taxon>Actinomycetes</taxon>
        <taxon>Micromonosporales</taxon>
        <taxon>Micromonosporaceae</taxon>
        <taxon>Actinoplanes</taxon>
    </lineage>
</organism>
<feature type="region of interest" description="Disordered" evidence="1">
    <location>
        <begin position="81"/>
        <end position="124"/>
    </location>
</feature>
<proteinExistence type="predicted"/>
<protein>
    <submittedName>
        <fullName evidence="2">Uncharacterized protein</fullName>
    </submittedName>
</protein>
<evidence type="ECO:0000313" key="3">
    <source>
        <dbReference type="Proteomes" id="UP000624709"/>
    </source>
</evidence>
<dbReference type="Proteomes" id="UP000624709">
    <property type="component" value="Unassembled WGS sequence"/>
</dbReference>
<gene>
    <name evidence="2" type="ORF">Apa02nite_077490</name>
</gene>
<accession>A0ABQ4BLT4</accession>